<comment type="caution">
    <text evidence="1">The sequence shown here is derived from an EMBL/GenBank/DDBJ whole genome shotgun (WGS) entry which is preliminary data.</text>
</comment>
<dbReference type="Proteomes" id="UP000078284">
    <property type="component" value="Chromosome 1"/>
</dbReference>
<gene>
    <name evidence="1" type="ordered locus">AXX17_At1g23780</name>
</gene>
<evidence type="ECO:0000313" key="2">
    <source>
        <dbReference type="Proteomes" id="UP000078284"/>
    </source>
</evidence>
<dbReference type="EMBL" id="LUHQ01000001">
    <property type="protein sequence ID" value="OAP15026.1"/>
    <property type="molecule type" value="Genomic_DNA"/>
</dbReference>
<dbReference type="AlphaFoldDB" id="A0A178WA02"/>
<name>A0A178WA02_ARATH</name>
<reference evidence="2" key="1">
    <citation type="journal article" date="2016" name="Proc. Natl. Acad. Sci. U.S.A.">
        <title>Chromosome-level assembly of Arabidopsis thaliana Ler reveals the extent of translocation and inversion polymorphisms.</title>
        <authorList>
            <person name="Zapata L."/>
            <person name="Ding J."/>
            <person name="Willing E.M."/>
            <person name="Hartwig B."/>
            <person name="Bezdan D."/>
            <person name="Jiao W.B."/>
            <person name="Patel V."/>
            <person name="Velikkakam James G."/>
            <person name="Koornneef M."/>
            <person name="Ossowski S."/>
            <person name="Schneeberger K."/>
        </authorList>
    </citation>
    <scope>NUCLEOTIDE SEQUENCE [LARGE SCALE GENOMIC DNA]</scope>
    <source>
        <strain evidence="2">cv. Landsberg erecta</strain>
    </source>
</reference>
<proteinExistence type="predicted"/>
<sequence>MQIAELKGGSRLIREWQQKLLTWQLAYPNGTAEECKEWMRDIKAKRQRIE</sequence>
<organism evidence="1 2">
    <name type="scientific">Arabidopsis thaliana</name>
    <name type="common">Mouse-ear cress</name>
    <dbReference type="NCBI Taxonomy" id="3702"/>
    <lineage>
        <taxon>Eukaryota</taxon>
        <taxon>Viridiplantae</taxon>
        <taxon>Streptophyta</taxon>
        <taxon>Embryophyta</taxon>
        <taxon>Tracheophyta</taxon>
        <taxon>Spermatophyta</taxon>
        <taxon>Magnoliopsida</taxon>
        <taxon>eudicotyledons</taxon>
        <taxon>Gunneridae</taxon>
        <taxon>Pentapetalae</taxon>
        <taxon>rosids</taxon>
        <taxon>malvids</taxon>
        <taxon>Brassicales</taxon>
        <taxon>Brassicaceae</taxon>
        <taxon>Camelineae</taxon>
        <taxon>Arabidopsis</taxon>
    </lineage>
</organism>
<accession>A0A178WA02</accession>
<evidence type="ECO:0000313" key="1">
    <source>
        <dbReference type="EMBL" id="OAP15026.1"/>
    </source>
</evidence>
<dbReference type="ExpressionAtlas" id="A0A178WA02">
    <property type="expression patterns" value="baseline and differential"/>
</dbReference>
<protein>
    <submittedName>
        <fullName evidence="1">Uncharacterized protein</fullName>
    </submittedName>
</protein>